<accession>A0AAN6UCN4</accession>
<dbReference type="AlphaFoldDB" id="A0AAN6UCN4"/>
<name>A0AAN6UCN4_9PEZI</name>
<keyword evidence="2" id="KW-1185">Reference proteome</keyword>
<comment type="caution">
    <text evidence="1">The sequence shown here is derived from an EMBL/GenBank/DDBJ whole genome shotgun (WGS) entry which is preliminary data.</text>
</comment>
<evidence type="ECO:0000313" key="1">
    <source>
        <dbReference type="EMBL" id="KAK4130121.1"/>
    </source>
</evidence>
<gene>
    <name evidence="1" type="ORF">BT67DRAFT_241599</name>
</gene>
<proteinExistence type="predicted"/>
<evidence type="ECO:0000313" key="2">
    <source>
        <dbReference type="Proteomes" id="UP001304895"/>
    </source>
</evidence>
<reference evidence="1" key="1">
    <citation type="journal article" date="2023" name="Mol. Phylogenet. Evol.">
        <title>Genome-scale phylogeny and comparative genomics of the fungal order Sordariales.</title>
        <authorList>
            <person name="Hensen N."/>
            <person name="Bonometti L."/>
            <person name="Westerberg I."/>
            <person name="Brannstrom I.O."/>
            <person name="Guillou S."/>
            <person name="Cros-Aarteil S."/>
            <person name="Calhoun S."/>
            <person name="Haridas S."/>
            <person name="Kuo A."/>
            <person name="Mondo S."/>
            <person name="Pangilinan J."/>
            <person name="Riley R."/>
            <person name="LaButti K."/>
            <person name="Andreopoulos B."/>
            <person name="Lipzen A."/>
            <person name="Chen C."/>
            <person name="Yan M."/>
            <person name="Daum C."/>
            <person name="Ng V."/>
            <person name="Clum A."/>
            <person name="Steindorff A."/>
            <person name="Ohm R.A."/>
            <person name="Martin F."/>
            <person name="Silar P."/>
            <person name="Natvig D.O."/>
            <person name="Lalanne C."/>
            <person name="Gautier V."/>
            <person name="Ament-Velasquez S.L."/>
            <person name="Kruys A."/>
            <person name="Hutchinson M.I."/>
            <person name="Powell A.J."/>
            <person name="Barry K."/>
            <person name="Miller A.N."/>
            <person name="Grigoriev I.V."/>
            <person name="Debuchy R."/>
            <person name="Gladieux P."/>
            <person name="Hiltunen Thoren M."/>
            <person name="Johannesson H."/>
        </authorList>
    </citation>
    <scope>NUCLEOTIDE SEQUENCE</scope>
    <source>
        <strain evidence="1">CBS 123565</strain>
    </source>
</reference>
<protein>
    <submittedName>
        <fullName evidence="1">Uncharacterized protein</fullName>
    </submittedName>
</protein>
<organism evidence="1 2">
    <name type="scientific">Trichocladium antarcticum</name>
    <dbReference type="NCBI Taxonomy" id="1450529"/>
    <lineage>
        <taxon>Eukaryota</taxon>
        <taxon>Fungi</taxon>
        <taxon>Dikarya</taxon>
        <taxon>Ascomycota</taxon>
        <taxon>Pezizomycotina</taxon>
        <taxon>Sordariomycetes</taxon>
        <taxon>Sordariomycetidae</taxon>
        <taxon>Sordariales</taxon>
        <taxon>Chaetomiaceae</taxon>
        <taxon>Trichocladium</taxon>
    </lineage>
</organism>
<dbReference type="Proteomes" id="UP001304895">
    <property type="component" value="Unassembled WGS sequence"/>
</dbReference>
<dbReference type="EMBL" id="MU853442">
    <property type="protein sequence ID" value="KAK4130121.1"/>
    <property type="molecule type" value="Genomic_DNA"/>
</dbReference>
<sequence length="181" mass="20118">MWRCVRPLIYRSSQTSTSFEVEVGVELMQSRYFSCPCLPSTPPSEVCPSLPCRREKGRCRGFDGCHITCIALSPSSLGSRLDCRCLKTVSVLQLTCKLGSTAGSLYGVSNGLHPSCSESSRRGRLLSVSSCPASFLFNPEMGMHVMQLAVYLITYPIVTALKSLQYMYPYLCRFHVYSIET</sequence>
<reference evidence="1" key="2">
    <citation type="submission" date="2023-05" db="EMBL/GenBank/DDBJ databases">
        <authorList>
            <consortium name="Lawrence Berkeley National Laboratory"/>
            <person name="Steindorff A."/>
            <person name="Hensen N."/>
            <person name="Bonometti L."/>
            <person name="Westerberg I."/>
            <person name="Brannstrom I.O."/>
            <person name="Guillou S."/>
            <person name="Cros-Aarteil S."/>
            <person name="Calhoun S."/>
            <person name="Haridas S."/>
            <person name="Kuo A."/>
            <person name="Mondo S."/>
            <person name="Pangilinan J."/>
            <person name="Riley R."/>
            <person name="Labutti K."/>
            <person name="Andreopoulos B."/>
            <person name="Lipzen A."/>
            <person name="Chen C."/>
            <person name="Yanf M."/>
            <person name="Daum C."/>
            <person name="Ng V."/>
            <person name="Clum A."/>
            <person name="Ohm R."/>
            <person name="Martin F."/>
            <person name="Silar P."/>
            <person name="Natvig D."/>
            <person name="Lalanne C."/>
            <person name="Gautier V."/>
            <person name="Ament-Velasquez S.L."/>
            <person name="Kruys A."/>
            <person name="Hutchinson M.I."/>
            <person name="Powell A.J."/>
            <person name="Barry K."/>
            <person name="Miller A.N."/>
            <person name="Grigoriev I.V."/>
            <person name="Debuchy R."/>
            <person name="Gladieux P."/>
            <person name="Thoren M.H."/>
            <person name="Johannesson H."/>
        </authorList>
    </citation>
    <scope>NUCLEOTIDE SEQUENCE</scope>
    <source>
        <strain evidence="1">CBS 123565</strain>
    </source>
</reference>